<gene>
    <name evidence="5" type="primary">nagZ</name>
    <name evidence="5" type="ORF">ENX03_03620</name>
</gene>
<dbReference type="InterPro" id="IPR050226">
    <property type="entry name" value="NagZ_Beta-hexosaminidase"/>
</dbReference>
<dbReference type="PANTHER" id="PTHR30480:SF16">
    <property type="entry name" value="GLYCOSIDE HYDROLASE FAMILY 3 DOMAIN PROTEIN"/>
    <property type="match status" value="1"/>
</dbReference>
<dbReference type="AlphaFoldDB" id="A0A7C3QRH4"/>
<dbReference type="GO" id="GO:0005975">
    <property type="term" value="P:carbohydrate metabolic process"/>
    <property type="evidence" value="ECO:0007669"/>
    <property type="project" value="InterPro"/>
</dbReference>
<feature type="domain" description="Glycoside hydrolase family 3 N-terminal" evidence="4">
    <location>
        <begin position="33"/>
        <end position="310"/>
    </location>
</feature>
<dbReference type="Pfam" id="PF00933">
    <property type="entry name" value="Glyco_hydro_3"/>
    <property type="match status" value="1"/>
</dbReference>
<organism evidence="5">
    <name type="scientific">Leptospirillum ferriphilum</name>
    <dbReference type="NCBI Taxonomy" id="178606"/>
    <lineage>
        <taxon>Bacteria</taxon>
        <taxon>Pseudomonadati</taxon>
        <taxon>Nitrospirota</taxon>
        <taxon>Nitrospiria</taxon>
        <taxon>Nitrospirales</taxon>
        <taxon>Nitrospiraceae</taxon>
        <taxon>Leptospirillum</taxon>
    </lineage>
</organism>
<accession>A0A7C3QRH4</accession>
<evidence type="ECO:0000259" key="4">
    <source>
        <dbReference type="Pfam" id="PF00933"/>
    </source>
</evidence>
<reference evidence="5" key="1">
    <citation type="journal article" date="2020" name="mSystems">
        <title>Genome- and Community-Level Interaction Insights into Carbon Utilization and Element Cycling Functions of Hydrothermarchaeota in Hydrothermal Sediment.</title>
        <authorList>
            <person name="Zhou Z."/>
            <person name="Liu Y."/>
            <person name="Xu W."/>
            <person name="Pan J."/>
            <person name="Luo Z.H."/>
            <person name="Li M."/>
        </authorList>
    </citation>
    <scope>NUCLEOTIDE SEQUENCE [LARGE SCALE GENOMIC DNA]</scope>
    <source>
        <strain evidence="5">SpSt-902</strain>
    </source>
</reference>
<name>A0A7C3QRH4_9BACT</name>
<dbReference type="EC" id="3.2.1.52" evidence="5"/>
<evidence type="ECO:0000313" key="5">
    <source>
        <dbReference type="EMBL" id="HFT93030.1"/>
    </source>
</evidence>
<dbReference type="Gene3D" id="3.20.20.300">
    <property type="entry name" value="Glycoside hydrolase, family 3, N-terminal domain"/>
    <property type="match status" value="1"/>
</dbReference>
<evidence type="ECO:0000256" key="1">
    <source>
        <dbReference type="ARBA" id="ARBA00005336"/>
    </source>
</evidence>
<comment type="caution">
    <text evidence="5">The sequence shown here is derived from an EMBL/GenBank/DDBJ whole genome shotgun (WGS) entry which is preliminary data.</text>
</comment>
<dbReference type="EMBL" id="DTMM01000077">
    <property type="protein sequence ID" value="HFT93030.1"/>
    <property type="molecule type" value="Genomic_DNA"/>
</dbReference>
<sequence length="343" mass="37819">MISRTARKGSDVEWGQWLWVSLPGTSLGKEDILWLKSIRPGGVVLFSENGTRADDVRRLVSSVREALAPSDVWIAIDQEGGRVARLKEGVPRIPPARELGDRGDPAEIFRTGLELGQALRKIGIDIDFAPVLDVDSNPVNPVIGDRSFSQDPYLAARFGMAFSRGLEAGGVVPCGKHYPGHGDTLLDSHLALPTVKAPLSTLQERELLPFEVAALEGIPMMMTAHVIYPALDNRWPATLSHTVLSGYLRKKWGYGGVVVSDDLSMAAVGHPYRFRVVVERALAASCDGLLVLKSREKPLEAMEILQTLVSKNPGSWQRRFERSRERRERVGKLIARYRAAGDR</sequence>
<comment type="similarity">
    <text evidence="1">Belongs to the glycosyl hydrolase 3 family.</text>
</comment>
<evidence type="ECO:0000256" key="2">
    <source>
        <dbReference type="ARBA" id="ARBA00022801"/>
    </source>
</evidence>
<dbReference type="NCBIfam" id="NF003740">
    <property type="entry name" value="PRK05337.1"/>
    <property type="match status" value="1"/>
</dbReference>
<keyword evidence="3 5" id="KW-0326">Glycosidase</keyword>
<dbReference type="GO" id="GO:0004563">
    <property type="term" value="F:beta-N-acetylhexosaminidase activity"/>
    <property type="evidence" value="ECO:0007669"/>
    <property type="project" value="UniProtKB-EC"/>
</dbReference>
<proteinExistence type="inferred from homology"/>
<dbReference type="GO" id="GO:0009254">
    <property type="term" value="P:peptidoglycan turnover"/>
    <property type="evidence" value="ECO:0007669"/>
    <property type="project" value="TreeGrafter"/>
</dbReference>
<dbReference type="InterPro" id="IPR036962">
    <property type="entry name" value="Glyco_hydro_3_N_sf"/>
</dbReference>
<dbReference type="SUPFAM" id="SSF51445">
    <property type="entry name" value="(Trans)glycosidases"/>
    <property type="match status" value="1"/>
</dbReference>
<dbReference type="InterPro" id="IPR001764">
    <property type="entry name" value="Glyco_hydro_3_N"/>
</dbReference>
<protein>
    <submittedName>
        <fullName evidence="5">Beta-N-acetylhexosaminidase</fullName>
        <ecNumber evidence="5">3.2.1.52</ecNumber>
    </submittedName>
</protein>
<dbReference type="PANTHER" id="PTHR30480">
    <property type="entry name" value="BETA-HEXOSAMINIDASE-RELATED"/>
    <property type="match status" value="1"/>
</dbReference>
<keyword evidence="2 5" id="KW-0378">Hydrolase</keyword>
<evidence type="ECO:0000256" key="3">
    <source>
        <dbReference type="ARBA" id="ARBA00023295"/>
    </source>
</evidence>
<dbReference type="InterPro" id="IPR017853">
    <property type="entry name" value="GH"/>
</dbReference>